<feature type="transmembrane region" description="Helical" evidence="1">
    <location>
        <begin position="124"/>
        <end position="147"/>
    </location>
</feature>
<reference evidence="4 6" key="2">
    <citation type="submission" date="2020-08" db="EMBL/GenBank/DDBJ databases">
        <title>Sequencing the genomes of 1000 actinobacteria strains.</title>
        <authorList>
            <person name="Klenk H.-P."/>
        </authorList>
    </citation>
    <scope>NUCLEOTIDE SEQUENCE [LARGE SCALE GENOMIC DNA]</scope>
    <source>
        <strain evidence="4 6">DSM 21065</strain>
    </source>
</reference>
<keyword evidence="1" id="KW-1133">Transmembrane helix</keyword>
<dbReference type="Pfam" id="PF01833">
    <property type="entry name" value="TIG"/>
    <property type="match status" value="1"/>
</dbReference>
<evidence type="ECO:0000313" key="6">
    <source>
        <dbReference type="Proteomes" id="UP000561726"/>
    </source>
</evidence>
<evidence type="ECO:0000313" key="4">
    <source>
        <dbReference type="EMBL" id="MBB5641920.1"/>
    </source>
</evidence>
<evidence type="ECO:0000313" key="3">
    <source>
        <dbReference type="EMBL" id="KGJ72637.1"/>
    </source>
</evidence>
<proteinExistence type="predicted"/>
<dbReference type="InterPro" id="IPR002909">
    <property type="entry name" value="IPT_dom"/>
</dbReference>
<dbReference type="InterPro" id="IPR013783">
    <property type="entry name" value="Ig-like_fold"/>
</dbReference>
<dbReference type="Proteomes" id="UP000561726">
    <property type="component" value="Unassembled WGS sequence"/>
</dbReference>
<dbReference type="OrthoDB" id="5106295at2"/>
<feature type="domain" description="IPT/TIG" evidence="2">
    <location>
        <begin position="154"/>
        <end position="234"/>
    </location>
</feature>
<keyword evidence="1" id="KW-0812">Transmembrane</keyword>
<evidence type="ECO:0000259" key="2">
    <source>
        <dbReference type="SMART" id="SM00429"/>
    </source>
</evidence>
<dbReference type="SUPFAM" id="SSF81296">
    <property type="entry name" value="E set domains"/>
    <property type="match status" value="1"/>
</dbReference>
<evidence type="ECO:0000313" key="5">
    <source>
        <dbReference type="Proteomes" id="UP000029864"/>
    </source>
</evidence>
<evidence type="ECO:0000256" key="1">
    <source>
        <dbReference type="SAM" id="Phobius"/>
    </source>
</evidence>
<dbReference type="EMBL" id="JPXF01000062">
    <property type="protein sequence ID" value="KGJ72637.1"/>
    <property type="molecule type" value="Genomic_DNA"/>
</dbReference>
<dbReference type="SMART" id="SM00429">
    <property type="entry name" value="IPT"/>
    <property type="match status" value="1"/>
</dbReference>
<keyword evidence="5" id="KW-1185">Reference proteome</keyword>
<gene>
    <name evidence="4" type="ORF">BJ997_002468</name>
    <name evidence="3" type="ORF">GY21_14105</name>
</gene>
<dbReference type="GO" id="GO:0005975">
    <property type="term" value="P:carbohydrate metabolic process"/>
    <property type="evidence" value="ECO:0007669"/>
    <property type="project" value="UniProtKB-ARBA"/>
</dbReference>
<dbReference type="RefSeq" id="WP_035837441.1">
    <property type="nucleotide sequence ID" value="NZ_JACHBQ010000001.1"/>
</dbReference>
<dbReference type="EMBL" id="JACHBQ010000001">
    <property type="protein sequence ID" value="MBB5641920.1"/>
    <property type="molecule type" value="Genomic_DNA"/>
</dbReference>
<comment type="caution">
    <text evidence="3">The sequence shown here is derived from an EMBL/GenBank/DDBJ whole genome shotgun (WGS) entry which is preliminary data.</text>
</comment>
<organism evidence="3 5">
    <name type="scientific">Cryobacterium roopkundense</name>
    <dbReference type="NCBI Taxonomy" id="1001240"/>
    <lineage>
        <taxon>Bacteria</taxon>
        <taxon>Bacillati</taxon>
        <taxon>Actinomycetota</taxon>
        <taxon>Actinomycetes</taxon>
        <taxon>Micrococcales</taxon>
        <taxon>Microbacteriaceae</taxon>
        <taxon>Cryobacterium</taxon>
    </lineage>
</organism>
<dbReference type="InterPro" id="IPR014756">
    <property type="entry name" value="Ig_E-set"/>
</dbReference>
<name>A0A099J577_9MICO</name>
<keyword evidence="1" id="KW-0472">Membrane</keyword>
<dbReference type="eggNOG" id="ENOG5033AJF">
    <property type="taxonomic scope" value="Bacteria"/>
</dbReference>
<reference evidence="3 5" key="1">
    <citation type="submission" date="2014-08" db="EMBL/GenBank/DDBJ databases">
        <authorList>
            <person name="Sisinthy S."/>
        </authorList>
    </citation>
    <scope>NUCLEOTIDE SEQUENCE [LARGE SCALE GENOMIC DNA]</scope>
    <source>
        <strain evidence="3 5">RuG17</strain>
    </source>
</reference>
<dbReference type="Gene3D" id="2.60.40.10">
    <property type="entry name" value="Immunoglobulins"/>
    <property type="match status" value="1"/>
</dbReference>
<dbReference type="AlphaFoldDB" id="A0A099J577"/>
<sequence>MKKLAMTLSSQTVALTDGKGTLTASVTNASAAPERVVLGAFPVGVPNSLPGSTGATIEEPLRTIDPGATVQYEVAFDTTGALPGTYQVKLIPYSADEAPEDYAELGFVVQLVVPEVAPVVVRKFPWWIVAVVAAVVIIGGGVTAFILTRPPEVTPALTSFTPSQGGVEGGTIVLLTGQFGESTIVTVGETSVSTTKVSDTQVTFSTPPAAQAGQVPLLVESGGSQLGVAIFEYVAPQATGGGVIVDDFCIFNPTACVFFEEKQFLEKFDTGEILPNLNGIDINQ</sequence>
<accession>A0A099J577</accession>
<dbReference type="Proteomes" id="UP000029864">
    <property type="component" value="Unassembled WGS sequence"/>
</dbReference>
<protein>
    <recommendedName>
        <fullName evidence="2">IPT/TIG domain-containing protein</fullName>
    </recommendedName>
</protein>